<proteinExistence type="predicted"/>
<gene>
    <name evidence="2" type="ORF">PsYK624_090320</name>
</gene>
<evidence type="ECO:0000256" key="1">
    <source>
        <dbReference type="SAM" id="MobiDB-lite"/>
    </source>
</evidence>
<comment type="caution">
    <text evidence="2">The sequence shown here is derived from an EMBL/GenBank/DDBJ whole genome shotgun (WGS) entry which is preliminary data.</text>
</comment>
<feature type="compositionally biased region" description="Acidic residues" evidence="1">
    <location>
        <begin position="106"/>
        <end position="115"/>
    </location>
</feature>
<feature type="compositionally biased region" description="Low complexity" evidence="1">
    <location>
        <begin position="146"/>
        <end position="163"/>
    </location>
</feature>
<name>A0A9P3LFQ4_9APHY</name>
<organism evidence="2 3">
    <name type="scientific">Phanerochaete sordida</name>
    <dbReference type="NCBI Taxonomy" id="48140"/>
    <lineage>
        <taxon>Eukaryota</taxon>
        <taxon>Fungi</taxon>
        <taxon>Dikarya</taxon>
        <taxon>Basidiomycota</taxon>
        <taxon>Agaricomycotina</taxon>
        <taxon>Agaricomycetes</taxon>
        <taxon>Polyporales</taxon>
        <taxon>Phanerochaetaceae</taxon>
        <taxon>Phanerochaete</taxon>
    </lineage>
</organism>
<dbReference type="AlphaFoldDB" id="A0A9P3LFQ4"/>
<feature type="region of interest" description="Disordered" evidence="1">
    <location>
        <begin position="84"/>
        <end position="163"/>
    </location>
</feature>
<protein>
    <submittedName>
        <fullName evidence="2">Uncharacterized protein</fullName>
    </submittedName>
</protein>
<sequence>MNAFASASTTPLYIAAPRRQPLPSPYDYLAPAASPWAAHNNTVSYDTRGRLQPFVETSEQRRARAEFLRKREFSRRINAWIQDAAEGPASPALSRSSDTDSLRTIDEDDESEQEPEVIYSTSPCNARWAPASPPTNRPPSRHLRASSRTSSMSSLSSISEEDV</sequence>
<reference evidence="2 3" key="1">
    <citation type="submission" date="2021-08" db="EMBL/GenBank/DDBJ databases">
        <title>Draft Genome Sequence of Phanerochaete sordida strain YK-624.</title>
        <authorList>
            <person name="Mori T."/>
            <person name="Dohra H."/>
            <person name="Suzuki T."/>
            <person name="Kawagishi H."/>
            <person name="Hirai H."/>
        </authorList>
    </citation>
    <scope>NUCLEOTIDE SEQUENCE [LARGE SCALE GENOMIC DNA]</scope>
    <source>
        <strain evidence="2 3">YK-624</strain>
    </source>
</reference>
<dbReference type="Proteomes" id="UP000703269">
    <property type="component" value="Unassembled WGS sequence"/>
</dbReference>
<evidence type="ECO:0000313" key="2">
    <source>
        <dbReference type="EMBL" id="GJE92874.1"/>
    </source>
</evidence>
<keyword evidence="3" id="KW-1185">Reference proteome</keyword>
<dbReference type="OrthoDB" id="2747101at2759"/>
<accession>A0A9P3LFQ4</accession>
<dbReference type="EMBL" id="BPQB01000029">
    <property type="protein sequence ID" value="GJE92874.1"/>
    <property type="molecule type" value="Genomic_DNA"/>
</dbReference>
<evidence type="ECO:0000313" key="3">
    <source>
        <dbReference type="Proteomes" id="UP000703269"/>
    </source>
</evidence>